<keyword evidence="5" id="KW-1185">Reference proteome</keyword>
<dbReference type="SUPFAM" id="SSF52540">
    <property type="entry name" value="P-loop containing nucleoside triphosphate hydrolases"/>
    <property type="match status" value="1"/>
</dbReference>
<organism evidence="4 5">
    <name type="scientific">Magnetovibrio blakemorei</name>
    <dbReference type="NCBI Taxonomy" id="28181"/>
    <lineage>
        <taxon>Bacteria</taxon>
        <taxon>Pseudomonadati</taxon>
        <taxon>Pseudomonadota</taxon>
        <taxon>Alphaproteobacteria</taxon>
        <taxon>Rhodospirillales</taxon>
        <taxon>Magnetovibrionaceae</taxon>
        <taxon>Magnetovibrio</taxon>
    </lineage>
</organism>
<reference evidence="5" key="1">
    <citation type="submission" date="2016-07" db="EMBL/GenBank/DDBJ databases">
        <authorList>
            <person name="Florea S."/>
            <person name="Webb J.S."/>
            <person name="Jaromczyk J."/>
            <person name="Schardl C.L."/>
        </authorList>
    </citation>
    <scope>NUCLEOTIDE SEQUENCE [LARGE SCALE GENOMIC DNA]</scope>
    <source>
        <strain evidence="5">MV-1</strain>
    </source>
</reference>
<keyword evidence="2" id="KW-0067">ATP-binding</keyword>
<dbReference type="InterPro" id="IPR050625">
    <property type="entry name" value="ParA/MinD_ATPase"/>
</dbReference>
<keyword evidence="1" id="KW-0547">Nucleotide-binding</keyword>
<dbReference type="InterPro" id="IPR027417">
    <property type="entry name" value="P-loop_NTPase"/>
</dbReference>
<dbReference type="Pfam" id="PF13614">
    <property type="entry name" value="AAA_31"/>
    <property type="match status" value="1"/>
</dbReference>
<evidence type="ECO:0000313" key="5">
    <source>
        <dbReference type="Proteomes" id="UP000095347"/>
    </source>
</evidence>
<name>A0A1E5QAI4_9PROT</name>
<dbReference type="InterPro" id="IPR025669">
    <property type="entry name" value="AAA_dom"/>
</dbReference>
<dbReference type="GO" id="GO:0016887">
    <property type="term" value="F:ATP hydrolysis activity"/>
    <property type="evidence" value="ECO:0007669"/>
    <property type="project" value="TreeGrafter"/>
</dbReference>
<dbReference type="Gene3D" id="3.40.50.300">
    <property type="entry name" value="P-loop containing nucleotide triphosphate hydrolases"/>
    <property type="match status" value="1"/>
</dbReference>
<dbReference type="AlphaFoldDB" id="A0A1E5QAI4"/>
<dbReference type="GO" id="GO:0005524">
    <property type="term" value="F:ATP binding"/>
    <property type="evidence" value="ECO:0007669"/>
    <property type="project" value="UniProtKB-KW"/>
</dbReference>
<dbReference type="Proteomes" id="UP000095347">
    <property type="component" value="Unassembled WGS sequence"/>
</dbReference>
<dbReference type="PANTHER" id="PTHR43384">
    <property type="entry name" value="SEPTUM SITE-DETERMINING PROTEIN MIND HOMOLOG, CHLOROPLASTIC-RELATED"/>
    <property type="match status" value="1"/>
</dbReference>
<protein>
    <recommendedName>
        <fullName evidence="3">AAA domain-containing protein</fullName>
    </recommendedName>
</protein>
<proteinExistence type="predicted"/>
<comment type="caution">
    <text evidence="4">The sequence shown here is derived from an EMBL/GenBank/DDBJ whole genome shotgun (WGS) entry which is preliminary data.</text>
</comment>
<evidence type="ECO:0000256" key="1">
    <source>
        <dbReference type="ARBA" id="ARBA00022741"/>
    </source>
</evidence>
<dbReference type="PANTHER" id="PTHR43384:SF6">
    <property type="entry name" value="SEPTUM SITE-DETERMINING PROTEIN MIND HOMOLOG, CHLOROPLASTIC"/>
    <property type="match status" value="1"/>
</dbReference>
<dbReference type="RefSeq" id="WP_069956996.1">
    <property type="nucleotide sequence ID" value="NZ_MCGG01000010.1"/>
</dbReference>
<feature type="domain" description="AAA" evidence="3">
    <location>
        <begin position="136"/>
        <end position="286"/>
    </location>
</feature>
<evidence type="ECO:0000259" key="3">
    <source>
        <dbReference type="Pfam" id="PF13614"/>
    </source>
</evidence>
<dbReference type="STRING" id="28181.BEN30_05325"/>
<dbReference type="GO" id="GO:0009898">
    <property type="term" value="C:cytoplasmic side of plasma membrane"/>
    <property type="evidence" value="ECO:0007669"/>
    <property type="project" value="TreeGrafter"/>
</dbReference>
<dbReference type="Gene3D" id="3.40.50.2300">
    <property type="match status" value="1"/>
</dbReference>
<dbReference type="GO" id="GO:0005829">
    <property type="term" value="C:cytosol"/>
    <property type="evidence" value="ECO:0007669"/>
    <property type="project" value="TreeGrafter"/>
</dbReference>
<sequence length="398" mass="42859">MILRINIGAFVLTDAVRDAVNALTEDRLFLRSSISVQDGGMAGALAFLTTHSTPQLLLVETRAEGEAFFDELNALAEVCQPGTKVVIVGAENDINLFKTLIDQGISQYFLNTLTVEELKASIIDAFADKTLHAKSRTIAFSGLRGGVGSSVLAHNVASELARLYDEDVIIVDLDIPYGTAALSFNLQPAQTVADAIAQAGSIDETMLMRYLESGGQNVSLLCAPGNLNSGIEITPQSLEAVLNVVKQMASYVVLDIPHMWNAWVQDMVVDADDTVIVGAPDLYNLRDGKNIFEFLAPNRGLEAPTRLILNRVGEQKKGELTDKEFKEVLGTKPSLNIAFEPDPFAAAMNNGEMIRKVAPKSNAAQSIEILAQMVSGKESASRLAKKTSGGLMSSLFKK</sequence>
<dbReference type="GO" id="GO:0051782">
    <property type="term" value="P:negative regulation of cell division"/>
    <property type="evidence" value="ECO:0007669"/>
    <property type="project" value="TreeGrafter"/>
</dbReference>
<evidence type="ECO:0000313" key="4">
    <source>
        <dbReference type="EMBL" id="OEJ68929.1"/>
    </source>
</evidence>
<accession>A0A1E5QAI4</accession>
<dbReference type="OrthoDB" id="9783172at2"/>
<dbReference type="EMBL" id="MCGG01000010">
    <property type="protein sequence ID" value="OEJ68929.1"/>
    <property type="molecule type" value="Genomic_DNA"/>
</dbReference>
<gene>
    <name evidence="4" type="ORF">BEN30_05325</name>
</gene>
<evidence type="ECO:0000256" key="2">
    <source>
        <dbReference type="ARBA" id="ARBA00022840"/>
    </source>
</evidence>